<accession>A0A975B3Z0</accession>
<dbReference type="InterPro" id="IPR015168">
    <property type="entry name" value="SsuA/THI5"/>
</dbReference>
<evidence type="ECO:0000313" key="3">
    <source>
        <dbReference type="Proteomes" id="UP000663720"/>
    </source>
</evidence>
<reference evidence="2" key="1">
    <citation type="journal article" date="2021" name="Microb. Physiol.">
        <title>Proteogenomic Insights into the Physiology of Marine, Sulfate-Reducing, Filamentous Desulfonema limicola and Desulfonema magnum.</title>
        <authorList>
            <person name="Schnaars V."/>
            <person name="Wohlbrand L."/>
            <person name="Scheve S."/>
            <person name="Hinrichs C."/>
            <person name="Reinhardt R."/>
            <person name="Rabus R."/>
        </authorList>
    </citation>
    <scope>NUCLEOTIDE SEQUENCE</scope>
    <source>
        <strain evidence="2">5ac10</strain>
    </source>
</reference>
<dbReference type="KEGG" id="dli:dnl_05700"/>
<dbReference type="EMBL" id="CP061799">
    <property type="protein sequence ID" value="QTA78348.1"/>
    <property type="molecule type" value="Genomic_DNA"/>
</dbReference>
<dbReference type="SUPFAM" id="SSF53850">
    <property type="entry name" value="Periplasmic binding protein-like II"/>
    <property type="match status" value="1"/>
</dbReference>
<organism evidence="2 3">
    <name type="scientific">Desulfonema limicola</name>
    <dbReference type="NCBI Taxonomy" id="45656"/>
    <lineage>
        <taxon>Bacteria</taxon>
        <taxon>Pseudomonadati</taxon>
        <taxon>Thermodesulfobacteriota</taxon>
        <taxon>Desulfobacteria</taxon>
        <taxon>Desulfobacterales</taxon>
        <taxon>Desulfococcaceae</taxon>
        <taxon>Desulfonema</taxon>
    </lineage>
</organism>
<keyword evidence="3" id="KW-1185">Reference proteome</keyword>
<feature type="domain" description="SsuA/THI5-like" evidence="1">
    <location>
        <begin position="51"/>
        <end position="236"/>
    </location>
</feature>
<dbReference type="PANTHER" id="PTHR30024">
    <property type="entry name" value="ALIPHATIC SULFONATES-BINDING PROTEIN-RELATED"/>
    <property type="match status" value="1"/>
</dbReference>
<proteinExistence type="predicted"/>
<dbReference type="AlphaFoldDB" id="A0A975B3Z0"/>
<gene>
    <name evidence="2" type="ORF">dnl_05700</name>
</gene>
<dbReference type="Pfam" id="PF09084">
    <property type="entry name" value="NMT1"/>
    <property type="match status" value="1"/>
</dbReference>
<dbReference type="Gene3D" id="3.40.190.10">
    <property type="entry name" value="Periplasmic binding protein-like II"/>
    <property type="match status" value="2"/>
</dbReference>
<dbReference type="RefSeq" id="WP_207690220.1">
    <property type="nucleotide sequence ID" value="NZ_CP061799.1"/>
</dbReference>
<dbReference type="PANTHER" id="PTHR30024:SF42">
    <property type="entry name" value="ALIPHATIC SULFONATES-BINDING PROTEIN-RELATED"/>
    <property type="match status" value="1"/>
</dbReference>
<protein>
    <submittedName>
        <fullName evidence="2">NMT1/THI5 like domain-containing protein</fullName>
    </submittedName>
</protein>
<dbReference type="Proteomes" id="UP000663720">
    <property type="component" value="Chromosome"/>
</dbReference>
<evidence type="ECO:0000313" key="2">
    <source>
        <dbReference type="EMBL" id="QTA78348.1"/>
    </source>
</evidence>
<name>A0A975B3Z0_9BACT</name>
<evidence type="ECO:0000259" key="1">
    <source>
        <dbReference type="Pfam" id="PF09084"/>
    </source>
</evidence>
<sequence>MKIKIFVFIFLIFNSIPVFAYEYKIGTWKTAQTIQPFFYEKFLGDNSKVSVFHFTNPGDQKTALLAGSLDMCGTTLAHAIHSASLGQPVVIVSSLCNKCSALVVKNNENIENISHLKGKKIGYVPGTMHEILLRETLKRNNLSPEKDVQLMRVDFFDMGIALAKGGIDAFLSGEPFPTIAQTQGYGKILSHPYYGESIGDINAGMLVTGKIIKEDPDLVYALVKAHIKATQYLNANKPEWFKKASEFGNSIPVLEKASENMELAWDMDQEFVKKAKALGQRMQALGVIANQPDYDKLFDLSFVNRFKEE</sequence>